<dbReference type="AlphaFoldDB" id="A0A6G1GVX9"/>
<dbReference type="EMBL" id="ML977165">
    <property type="protein sequence ID" value="KAF1984964.1"/>
    <property type="molecule type" value="Genomic_DNA"/>
</dbReference>
<proteinExistence type="predicted"/>
<dbReference type="Proteomes" id="UP000800041">
    <property type="component" value="Unassembled WGS sequence"/>
</dbReference>
<protein>
    <submittedName>
        <fullName evidence="2">Uncharacterized protein</fullName>
    </submittedName>
</protein>
<accession>A0A6G1GVX9</accession>
<sequence length="52" mass="5422">MKAPGESTPRPPNEPPAHPVRAHRRMCRAVRHGRSVGATNHANVGANCGGSA</sequence>
<feature type="region of interest" description="Disordered" evidence="1">
    <location>
        <begin position="1"/>
        <end position="23"/>
    </location>
</feature>
<organism evidence="2 3">
    <name type="scientific">Aulographum hederae CBS 113979</name>
    <dbReference type="NCBI Taxonomy" id="1176131"/>
    <lineage>
        <taxon>Eukaryota</taxon>
        <taxon>Fungi</taxon>
        <taxon>Dikarya</taxon>
        <taxon>Ascomycota</taxon>
        <taxon>Pezizomycotina</taxon>
        <taxon>Dothideomycetes</taxon>
        <taxon>Pleosporomycetidae</taxon>
        <taxon>Aulographales</taxon>
        <taxon>Aulographaceae</taxon>
    </lineage>
</organism>
<feature type="compositionally biased region" description="Pro residues" evidence="1">
    <location>
        <begin position="9"/>
        <end position="18"/>
    </location>
</feature>
<evidence type="ECO:0000256" key="1">
    <source>
        <dbReference type="SAM" id="MobiDB-lite"/>
    </source>
</evidence>
<evidence type="ECO:0000313" key="3">
    <source>
        <dbReference type="Proteomes" id="UP000800041"/>
    </source>
</evidence>
<keyword evidence="3" id="KW-1185">Reference proteome</keyword>
<evidence type="ECO:0000313" key="2">
    <source>
        <dbReference type="EMBL" id="KAF1984964.1"/>
    </source>
</evidence>
<gene>
    <name evidence="2" type="ORF">K402DRAFT_395334</name>
</gene>
<name>A0A6G1GVX9_9PEZI</name>
<reference evidence="2" key="1">
    <citation type="journal article" date="2020" name="Stud. Mycol.">
        <title>101 Dothideomycetes genomes: a test case for predicting lifestyles and emergence of pathogens.</title>
        <authorList>
            <person name="Haridas S."/>
            <person name="Albert R."/>
            <person name="Binder M."/>
            <person name="Bloem J."/>
            <person name="Labutti K."/>
            <person name="Salamov A."/>
            <person name="Andreopoulos B."/>
            <person name="Baker S."/>
            <person name="Barry K."/>
            <person name="Bills G."/>
            <person name="Bluhm B."/>
            <person name="Cannon C."/>
            <person name="Castanera R."/>
            <person name="Culley D."/>
            <person name="Daum C."/>
            <person name="Ezra D."/>
            <person name="Gonzalez J."/>
            <person name="Henrissat B."/>
            <person name="Kuo A."/>
            <person name="Liang C."/>
            <person name="Lipzen A."/>
            <person name="Lutzoni F."/>
            <person name="Magnuson J."/>
            <person name="Mondo S."/>
            <person name="Nolan M."/>
            <person name="Ohm R."/>
            <person name="Pangilinan J."/>
            <person name="Park H.-J."/>
            <person name="Ramirez L."/>
            <person name="Alfaro M."/>
            <person name="Sun H."/>
            <person name="Tritt A."/>
            <person name="Yoshinaga Y."/>
            <person name="Zwiers L.-H."/>
            <person name="Turgeon B."/>
            <person name="Goodwin S."/>
            <person name="Spatafora J."/>
            <person name="Crous P."/>
            <person name="Grigoriev I."/>
        </authorList>
    </citation>
    <scope>NUCLEOTIDE SEQUENCE</scope>
    <source>
        <strain evidence="2">CBS 113979</strain>
    </source>
</reference>